<feature type="region of interest" description="Disordered" evidence="2">
    <location>
        <begin position="366"/>
        <end position="388"/>
    </location>
</feature>
<dbReference type="InterPro" id="IPR052973">
    <property type="entry name" value="Fungal_sec-metab_reg_TF"/>
</dbReference>
<evidence type="ECO:0000259" key="3">
    <source>
        <dbReference type="PROSITE" id="PS50048"/>
    </source>
</evidence>
<dbReference type="EMBL" id="JBAWTH010000046">
    <property type="protein sequence ID" value="KAL2282901.1"/>
    <property type="molecule type" value="Genomic_DNA"/>
</dbReference>
<dbReference type="InterPro" id="IPR001138">
    <property type="entry name" value="Zn2Cys6_DnaBD"/>
</dbReference>
<feature type="compositionally biased region" description="Basic residues" evidence="2">
    <location>
        <begin position="1"/>
        <end position="11"/>
    </location>
</feature>
<dbReference type="CDD" id="cd00067">
    <property type="entry name" value="GAL4"/>
    <property type="match status" value="1"/>
</dbReference>
<keyword evidence="5" id="KW-1185">Reference proteome</keyword>
<feature type="domain" description="Zn(2)-C6 fungal-type" evidence="3">
    <location>
        <begin position="396"/>
        <end position="440"/>
    </location>
</feature>
<dbReference type="PANTHER" id="PTHR35392">
    <property type="entry name" value="ZN(II)2CYS6 TRANSCRIPTION FACTOR (EUROFUNG)-RELATED-RELATED"/>
    <property type="match status" value="1"/>
</dbReference>
<dbReference type="PANTHER" id="PTHR35392:SF3">
    <property type="entry name" value="ZN(2)-C6 FUNGAL-TYPE DOMAIN-CONTAINING PROTEIN"/>
    <property type="match status" value="1"/>
</dbReference>
<feature type="compositionally biased region" description="Polar residues" evidence="2">
    <location>
        <begin position="241"/>
        <end position="254"/>
    </location>
</feature>
<dbReference type="PROSITE" id="PS50048">
    <property type="entry name" value="ZN2_CY6_FUNGAL_2"/>
    <property type="match status" value="1"/>
</dbReference>
<feature type="region of interest" description="Disordered" evidence="2">
    <location>
        <begin position="227"/>
        <end position="254"/>
    </location>
</feature>
<gene>
    <name evidence="4" type="ORF">FJTKL_10274</name>
</gene>
<keyword evidence="1" id="KW-0539">Nucleus</keyword>
<feature type="region of interest" description="Disordered" evidence="2">
    <location>
        <begin position="98"/>
        <end position="150"/>
    </location>
</feature>
<name>A0ABR4EKC9_9PEZI</name>
<evidence type="ECO:0000313" key="5">
    <source>
        <dbReference type="Proteomes" id="UP001600888"/>
    </source>
</evidence>
<organism evidence="4 5">
    <name type="scientific">Diaporthe vaccinii</name>
    <dbReference type="NCBI Taxonomy" id="105482"/>
    <lineage>
        <taxon>Eukaryota</taxon>
        <taxon>Fungi</taxon>
        <taxon>Dikarya</taxon>
        <taxon>Ascomycota</taxon>
        <taxon>Pezizomycotina</taxon>
        <taxon>Sordariomycetes</taxon>
        <taxon>Sordariomycetidae</taxon>
        <taxon>Diaporthales</taxon>
        <taxon>Diaporthaceae</taxon>
        <taxon>Diaporthe</taxon>
        <taxon>Diaporthe eres species complex</taxon>
    </lineage>
</organism>
<feature type="region of interest" description="Disordered" evidence="2">
    <location>
        <begin position="1"/>
        <end position="21"/>
    </location>
</feature>
<reference evidence="4 5" key="1">
    <citation type="submission" date="2024-03" db="EMBL/GenBank/DDBJ databases">
        <title>A high-quality draft genome sequence of Diaporthe vaccinii, a causative agent of upright dieback and viscid rot disease in cranberry plants.</title>
        <authorList>
            <person name="Sarrasin M."/>
            <person name="Lang B.F."/>
            <person name="Burger G."/>
        </authorList>
    </citation>
    <scope>NUCLEOTIDE SEQUENCE [LARGE SCALE GENOMIC DNA]</scope>
    <source>
        <strain evidence="4 5">IS7</strain>
    </source>
</reference>
<dbReference type="Proteomes" id="UP001600888">
    <property type="component" value="Unassembled WGS sequence"/>
</dbReference>
<proteinExistence type="predicted"/>
<protein>
    <recommendedName>
        <fullName evidence="3">Zn(2)-C6 fungal-type domain-containing protein</fullName>
    </recommendedName>
</protein>
<evidence type="ECO:0000256" key="2">
    <source>
        <dbReference type="SAM" id="MobiDB-lite"/>
    </source>
</evidence>
<evidence type="ECO:0000256" key="1">
    <source>
        <dbReference type="ARBA" id="ARBA00023242"/>
    </source>
</evidence>
<sequence length="828" mass="94543">MSGHLTQRRVRGYLDDTSEPALQDQSLVPSFEGPVTYSFPHQFYFTEQPNTALNSTDFLRFPYPALPDFTQQYTEQDHGHQQAFQEHQPHPQQHYFEADHQRHPRKRQRVDSTNMPIPSFISRCLPSQVDDEKPPVSGPSDGQDDGQASCTSTLRKCLGMADMRPQFSGLDTTAAYHPIPSTAPYDGVVQRAYSTDLLSPIHNHVPEHPMGSSNGPQHPLMFGTEESTHVAHLQGYPPLQPTSHLSNQPTTSPDTMVYAAQDTNHGYLKSEASPTFVKSEGTDPGFPVPGFPSNATPLHTAAESPYTHSGLARPEENYGRQSVVGYQAPPPHYSFMHGYNPADGLNAEPMDRYQLAQQGSGLEVVMPNQKPPITKRGPFRNQEKRKQTAHVRKIGSCIRCRMQRIRCEANTDTPDDHDAPCDGCRKIGANSKIHRLPCKRWKITEVRLFKPGQVKGLEWTRRWKDTTMAPDICQWDSPDVKIIRLTEGYADGVQLRVRRFVKQSGDRLHRTWFENGEEKRWYIEPYALADLEGARAQYDNYLKAGLNGMLKALLGPKEKLLWRTYEHAIRRLKRLETPEEEKELIAKTLDLWAAVRLTTKSFQIIGQETLGIQPLKGSVPIPPVMGAQLDFILLNQTLPKLRRETLECLQNMTQAKKQRTWLTTYLVTFILLHNVALITAHDHSYAKKHGLKSNFARKDMVEQYHLGANIFLAYYHYCNKGVYPFSTECKDSDLQNLAELDEGSITFIKYTRNYAKEHSKSIRTRTRMRRKAAIEEGRQSGEIKVLTAYCKTEDQWDDLHMAKDYGNDYYFVRQLFEQNWTPQSTTVD</sequence>
<evidence type="ECO:0000313" key="4">
    <source>
        <dbReference type="EMBL" id="KAL2282901.1"/>
    </source>
</evidence>
<dbReference type="EMBL" id="JBAWTH010000046">
    <property type="protein sequence ID" value="KAL2282911.1"/>
    <property type="molecule type" value="Genomic_DNA"/>
</dbReference>
<comment type="caution">
    <text evidence="4">The sequence shown here is derived from an EMBL/GenBank/DDBJ whole genome shotgun (WGS) entry which is preliminary data.</text>
</comment>
<accession>A0ABR4EKC9</accession>